<evidence type="ECO:0000313" key="1">
    <source>
        <dbReference type="EMBL" id="SDY30033.1"/>
    </source>
</evidence>
<sequence length="55" mass="6114">MDLQLATAVFKADQAAIWPAELGLPPQFEDVVRDHIEFYRSKAGAIGTPKLRSPF</sequence>
<keyword evidence="2" id="KW-1185">Reference proteome</keyword>
<reference evidence="1 2" key="1">
    <citation type="submission" date="2016-10" db="EMBL/GenBank/DDBJ databases">
        <authorList>
            <person name="de Groot N.N."/>
        </authorList>
    </citation>
    <scope>NUCLEOTIDE SEQUENCE [LARGE SCALE GENOMIC DNA]</scope>
    <source>
        <strain evidence="1 2">DSM 26880</strain>
    </source>
</reference>
<dbReference type="AlphaFoldDB" id="A0A1H3IQD6"/>
<gene>
    <name evidence="1" type="ORF">SAMN05444340_105214</name>
</gene>
<protein>
    <submittedName>
        <fullName evidence="1">Uncharacterized protein</fullName>
    </submittedName>
</protein>
<accession>A0A1H3IQD6</accession>
<dbReference type="Proteomes" id="UP000199286">
    <property type="component" value="Unassembled WGS sequence"/>
</dbReference>
<name>A0A1H3IQD6_9RHOB</name>
<dbReference type="EMBL" id="FNPF01000005">
    <property type="protein sequence ID" value="SDY30033.1"/>
    <property type="molecule type" value="Genomic_DNA"/>
</dbReference>
<dbReference type="STRING" id="321339.SAMN05444340_105214"/>
<proteinExistence type="predicted"/>
<evidence type="ECO:0000313" key="2">
    <source>
        <dbReference type="Proteomes" id="UP000199286"/>
    </source>
</evidence>
<organism evidence="1 2">
    <name type="scientific">Citreimonas salinaria</name>
    <dbReference type="NCBI Taxonomy" id="321339"/>
    <lineage>
        <taxon>Bacteria</taxon>
        <taxon>Pseudomonadati</taxon>
        <taxon>Pseudomonadota</taxon>
        <taxon>Alphaproteobacteria</taxon>
        <taxon>Rhodobacterales</taxon>
        <taxon>Roseobacteraceae</taxon>
        <taxon>Citreimonas</taxon>
    </lineage>
</organism>